<protein>
    <submittedName>
        <fullName evidence="13">Transcriptional repressor</fullName>
    </submittedName>
</protein>
<evidence type="ECO:0000256" key="7">
    <source>
        <dbReference type="ARBA" id="ARBA00022833"/>
    </source>
</evidence>
<evidence type="ECO:0000256" key="8">
    <source>
        <dbReference type="ARBA" id="ARBA00023015"/>
    </source>
</evidence>
<dbReference type="Proteomes" id="UP000614996">
    <property type="component" value="Unassembled WGS sequence"/>
</dbReference>
<dbReference type="GO" id="GO:0008270">
    <property type="term" value="F:zinc ion binding"/>
    <property type="evidence" value="ECO:0007669"/>
    <property type="project" value="TreeGrafter"/>
</dbReference>
<evidence type="ECO:0000256" key="12">
    <source>
        <dbReference type="PIRSR" id="PIRSR602481-2"/>
    </source>
</evidence>
<proteinExistence type="inferred from homology"/>
<dbReference type="PANTHER" id="PTHR33202">
    <property type="entry name" value="ZINC UPTAKE REGULATION PROTEIN"/>
    <property type="match status" value="1"/>
</dbReference>
<evidence type="ECO:0000256" key="10">
    <source>
        <dbReference type="ARBA" id="ARBA00023163"/>
    </source>
</evidence>
<comment type="similarity">
    <text evidence="2">Belongs to the Fur family.</text>
</comment>
<feature type="binding site" evidence="12">
    <location>
        <position position="104"/>
    </location>
    <ligand>
        <name>Fe cation</name>
        <dbReference type="ChEBI" id="CHEBI:24875"/>
    </ligand>
</feature>
<dbReference type="Gene3D" id="3.30.1490.190">
    <property type="match status" value="1"/>
</dbReference>
<evidence type="ECO:0000256" key="11">
    <source>
        <dbReference type="PIRSR" id="PIRSR602481-1"/>
    </source>
</evidence>
<feature type="binding site" evidence="11">
    <location>
        <position position="89"/>
    </location>
    <ligand>
        <name>Zn(2+)</name>
        <dbReference type="ChEBI" id="CHEBI:29105"/>
    </ligand>
</feature>
<dbReference type="GO" id="GO:0003700">
    <property type="term" value="F:DNA-binding transcription factor activity"/>
    <property type="evidence" value="ECO:0007669"/>
    <property type="project" value="InterPro"/>
</dbReference>
<dbReference type="GO" id="GO:0000976">
    <property type="term" value="F:transcription cis-regulatory region binding"/>
    <property type="evidence" value="ECO:0007669"/>
    <property type="project" value="TreeGrafter"/>
</dbReference>
<feature type="binding site" evidence="11">
    <location>
        <position position="92"/>
    </location>
    <ligand>
        <name>Zn(2+)</name>
        <dbReference type="ChEBI" id="CHEBI:29105"/>
    </ligand>
</feature>
<dbReference type="AlphaFoldDB" id="A0A8J4A722"/>
<keyword evidence="4" id="KW-0963">Cytoplasm</keyword>
<keyword evidence="6 11" id="KW-0479">Metal-binding</keyword>
<evidence type="ECO:0000256" key="4">
    <source>
        <dbReference type="ARBA" id="ARBA00022490"/>
    </source>
</evidence>
<comment type="caution">
    <text evidence="13">The sequence shown here is derived from an EMBL/GenBank/DDBJ whole genome shotgun (WGS) entry which is preliminary data.</text>
</comment>
<dbReference type="InterPro" id="IPR002481">
    <property type="entry name" value="FUR"/>
</dbReference>
<keyword evidence="10" id="KW-0804">Transcription</keyword>
<dbReference type="GO" id="GO:0045892">
    <property type="term" value="P:negative regulation of DNA-templated transcription"/>
    <property type="evidence" value="ECO:0007669"/>
    <property type="project" value="TreeGrafter"/>
</dbReference>
<feature type="binding site" evidence="12">
    <location>
        <position position="121"/>
    </location>
    <ligand>
        <name>Fe cation</name>
        <dbReference type="ChEBI" id="CHEBI:24875"/>
    </ligand>
</feature>
<feature type="binding site" evidence="11">
    <location>
        <position position="132"/>
    </location>
    <ligand>
        <name>Zn(2+)</name>
        <dbReference type="ChEBI" id="CHEBI:29105"/>
    </ligand>
</feature>
<gene>
    <name evidence="13" type="ORF">NUM_06200</name>
</gene>
<keyword evidence="9" id="KW-0238">DNA-binding</keyword>
<evidence type="ECO:0000313" key="14">
    <source>
        <dbReference type="Proteomes" id="UP000614996"/>
    </source>
</evidence>
<dbReference type="InterPro" id="IPR043135">
    <property type="entry name" value="Fur_C"/>
</dbReference>
<comment type="cofactor">
    <cofactor evidence="12">
        <name>Mn(2+)</name>
        <dbReference type="ChEBI" id="CHEBI:29035"/>
    </cofactor>
    <cofactor evidence="12">
        <name>Fe(2+)</name>
        <dbReference type="ChEBI" id="CHEBI:29033"/>
    </cofactor>
    <text evidence="12">Binds 1 Mn(2+) or Fe(2+) ion per subunit.</text>
</comment>
<comment type="cofactor">
    <cofactor evidence="11">
        <name>Zn(2+)</name>
        <dbReference type="ChEBI" id="CHEBI:29105"/>
    </cofactor>
    <text evidence="11">Binds 1 zinc ion per subunit.</text>
</comment>
<dbReference type="CDD" id="cd07153">
    <property type="entry name" value="Fur_like"/>
    <property type="match status" value="1"/>
</dbReference>
<dbReference type="RefSeq" id="WP_225918297.1">
    <property type="nucleotide sequence ID" value="NZ_BOPO01000006.1"/>
</dbReference>
<sequence>MTTDMPEPRRQLARKRAVVLSSLTGDEFRSTQEIHRALVAAGHRIGLTTVYRALQNFTEQGYVDVVTFGRGERMYRRSGRPGHHHNLVCRDCGTAREVELPGVERAIRRVATAHRFIDTEHTIEIYGRCPDCAAAPPADLHLRTAGQ</sequence>
<dbReference type="EMBL" id="BOPO01000006">
    <property type="protein sequence ID" value="GIL25365.1"/>
    <property type="molecule type" value="Genomic_DNA"/>
</dbReference>
<accession>A0A8J4A722</accession>
<name>A0A8J4A722_9ACTN</name>
<dbReference type="GO" id="GO:0005829">
    <property type="term" value="C:cytosol"/>
    <property type="evidence" value="ECO:0007669"/>
    <property type="project" value="TreeGrafter"/>
</dbReference>
<evidence type="ECO:0000256" key="9">
    <source>
        <dbReference type="ARBA" id="ARBA00023125"/>
    </source>
</evidence>
<dbReference type="SUPFAM" id="SSF46785">
    <property type="entry name" value="Winged helix' DNA-binding domain"/>
    <property type="match status" value="1"/>
</dbReference>
<comment type="subunit">
    <text evidence="3">Homodimer.</text>
</comment>
<keyword evidence="5" id="KW-0678">Repressor</keyword>
<evidence type="ECO:0000256" key="3">
    <source>
        <dbReference type="ARBA" id="ARBA00011738"/>
    </source>
</evidence>
<evidence type="ECO:0000256" key="5">
    <source>
        <dbReference type="ARBA" id="ARBA00022491"/>
    </source>
</evidence>
<dbReference type="Gene3D" id="1.10.10.10">
    <property type="entry name" value="Winged helix-like DNA-binding domain superfamily/Winged helix DNA-binding domain"/>
    <property type="match status" value="1"/>
</dbReference>
<keyword evidence="12" id="KW-0408">Iron</keyword>
<feature type="binding site" evidence="11">
    <location>
        <position position="129"/>
    </location>
    <ligand>
        <name>Zn(2+)</name>
        <dbReference type="ChEBI" id="CHEBI:29105"/>
    </ligand>
</feature>
<evidence type="ECO:0000313" key="13">
    <source>
        <dbReference type="EMBL" id="GIL25365.1"/>
    </source>
</evidence>
<dbReference type="Pfam" id="PF01475">
    <property type="entry name" value="FUR"/>
    <property type="match status" value="1"/>
</dbReference>
<evidence type="ECO:0000256" key="2">
    <source>
        <dbReference type="ARBA" id="ARBA00007957"/>
    </source>
</evidence>
<keyword evidence="7 11" id="KW-0862">Zinc</keyword>
<dbReference type="GO" id="GO:1900376">
    <property type="term" value="P:regulation of secondary metabolite biosynthetic process"/>
    <property type="evidence" value="ECO:0007669"/>
    <property type="project" value="TreeGrafter"/>
</dbReference>
<dbReference type="PANTHER" id="PTHR33202:SF2">
    <property type="entry name" value="FERRIC UPTAKE REGULATION PROTEIN"/>
    <property type="match status" value="1"/>
</dbReference>
<evidence type="ECO:0000256" key="1">
    <source>
        <dbReference type="ARBA" id="ARBA00004496"/>
    </source>
</evidence>
<keyword evidence="14" id="KW-1185">Reference proteome</keyword>
<keyword evidence="8" id="KW-0805">Transcription regulation</keyword>
<reference evidence="14" key="1">
    <citation type="journal article" date="2021" name="Int. J. Syst. Evol. Microbiol.">
        <title>Actinocatenispora comari sp. nov., an endophytic actinomycete isolated from aerial parts of Comarum salesowianum.</title>
        <authorList>
            <person name="Oyunbileg N."/>
            <person name="Iizaka Y."/>
            <person name="Hamada M."/>
            <person name="Davaapurev B.O."/>
            <person name="Fukumoto A."/>
            <person name="Tsetseg B."/>
            <person name="Kato F."/>
            <person name="Tamura T."/>
            <person name="Batkhuu J."/>
            <person name="Anzai Y."/>
        </authorList>
    </citation>
    <scope>NUCLEOTIDE SEQUENCE [LARGE SCALE GENOMIC DNA]</scope>
    <source>
        <strain evidence="14">NUM-2625</strain>
    </source>
</reference>
<organism evidence="13 14">
    <name type="scientific">Actinocatenispora comari</name>
    <dbReference type="NCBI Taxonomy" id="2807577"/>
    <lineage>
        <taxon>Bacteria</taxon>
        <taxon>Bacillati</taxon>
        <taxon>Actinomycetota</taxon>
        <taxon>Actinomycetes</taxon>
        <taxon>Micromonosporales</taxon>
        <taxon>Micromonosporaceae</taxon>
        <taxon>Actinocatenispora</taxon>
    </lineage>
</organism>
<dbReference type="InterPro" id="IPR036388">
    <property type="entry name" value="WH-like_DNA-bd_sf"/>
</dbReference>
<evidence type="ECO:0000256" key="6">
    <source>
        <dbReference type="ARBA" id="ARBA00022723"/>
    </source>
</evidence>
<comment type="subcellular location">
    <subcellularLocation>
        <location evidence="1">Cytoplasm</location>
    </subcellularLocation>
</comment>
<dbReference type="InterPro" id="IPR036390">
    <property type="entry name" value="WH_DNA-bd_sf"/>
</dbReference>